<organism evidence="1 2">
    <name type="scientific">Danxiaibacter flavus</name>
    <dbReference type="NCBI Taxonomy" id="3049108"/>
    <lineage>
        <taxon>Bacteria</taxon>
        <taxon>Pseudomonadati</taxon>
        <taxon>Bacteroidota</taxon>
        <taxon>Chitinophagia</taxon>
        <taxon>Chitinophagales</taxon>
        <taxon>Chitinophagaceae</taxon>
        <taxon>Danxiaibacter</taxon>
    </lineage>
</organism>
<proteinExistence type="predicted"/>
<comment type="caution">
    <text evidence="1">The sequence shown here is derived from an EMBL/GenBank/DDBJ whole genome shotgun (WGS) entry which is preliminary data.</text>
</comment>
<sequence>MNSHLLSISVNFDSYFPFFSGGIFSTVYITDKNVDMMSPSRFSNLQDQRDRNRLSGSEDYELQYLEEKLGVSKQQILDAIKQVGNDRAKVEEYLSKK</sequence>
<dbReference type="Proteomes" id="UP001560573">
    <property type="component" value="Unassembled WGS sequence"/>
</dbReference>
<dbReference type="EMBL" id="JAULBC010000006">
    <property type="protein sequence ID" value="MEX6689308.1"/>
    <property type="molecule type" value="Genomic_DNA"/>
</dbReference>
<gene>
    <name evidence="1" type="ORF">QTN47_17495</name>
</gene>
<reference evidence="1 2" key="1">
    <citation type="submission" date="2023-07" db="EMBL/GenBank/DDBJ databases">
        <authorList>
            <person name="Lian W.-H."/>
        </authorList>
    </citation>
    <scope>NUCLEOTIDE SEQUENCE [LARGE SCALE GENOMIC DNA]</scope>
    <source>
        <strain evidence="1 2">SYSU DXS3180</strain>
    </source>
</reference>
<evidence type="ECO:0000313" key="1">
    <source>
        <dbReference type="EMBL" id="MEX6689308.1"/>
    </source>
</evidence>
<protein>
    <submittedName>
        <fullName evidence="1">DUF3606 domain-containing protein</fullName>
    </submittedName>
</protein>
<evidence type="ECO:0000313" key="2">
    <source>
        <dbReference type="Proteomes" id="UP001560573"/>
    </source>
</evidence>
<dbReference type="Pfam" id="PF12244">
    <property type="entry name" value="DUF3606"/>
    <property type="match status" value="1"/>
</dbReference>
<dbReference type="RefSeq" id="WP_369330715.1">
    <property type="nucleotide sequence ID" value="NZ_JAULBC010000006.1"/>
</dbReference>
<name>A0ABV3ZHL1_9BACT</name>
<keyword evidence="2" id="KW-1185">Reference proteome</keyword>
<dbReference type="InterPro" id="IPR022037">
    <property type="entry name" value="DUF3606"/>
</dbReference>
<accession>A0ABV3ZHL1</accession>